<feature type="coiled-coil region" evidence="1">
    <location>
        <begin position="666"/>
        <end position="693"/>
    </location>
</feature>
<dbReference type="EMBL" id="CAJJDO010000002">
    <property type="protein sequence ID" value="CAD8133614.1"/>
    <property type="molecule type" value="Genomic_DNA"/>
</dbReference>
<proteinExistence type="predicted"/>
<keyword evidence="3" id="KW-1185">Reference proteome</keyword>
<dbReference type="AlphaFoldDB" id="A0A8S1S3Z4"/>
<sequence length="897" mass="106560">MLASITIYFLQNQTQHKLKANQSIMIKNKGYQQSDLQYISKFQAKYRISYGQGWQNRYQNSQYINVWDGRMLKIVKFNFQQGKLYVENHIYLQKIILNYIKYFLFINNYLTHNFNVIIKCLQSVKIVIIIISLEEFSKQNEVEILSYKVTFLKNINVLEIDPVQSNFTQQRVINNHFLSKHLHTCNSFIQKVQKQSIQTAIATMGVPFSPELNEINFKNQDQVYNFITTNLKDSFMIQEIQHHSSTVCISFCPELDSFCISSGTQTIVCYNEKDIDLFQEPMHERPRQVASQFFNFFNRMPIKQQNNFIQDLTNRSLIGCYNLKKYIEWFAIVEHYSEQRMVDPITVKNFLNHYKLLSAQTQQTTCTSIKLQQYIYQIHNQSIEQFHDYYKGKTLYFWKDNIFLGCCFIPNRQYSILNQLRLILLNKEKYLNKQEPYQYLSKFNLNDQDLEFYKKYTDRMFEIPETIKNKYQFSQLSINTLNIINTELSNKQQQQNNISPNSIQQTIIVVIPIGILGMGYEKLCNFIQKAGKRVQIINMPDQINEKNQLYFYEKVCNLKELEQINKQLKSLSLNLKTIALLPECNFSYNQKNSQFNFPFSFNFIMYCLLSVLDDKNQVKEVINQLKEFQNQKLTNFCTDYKVYCRFMPIEKETDDLYSELVEQDFQAALKSENDQLIESLSQYKETLKNIGDNFLKKETKRVVQSIEEKSQLILRKSVQFQIEKNNNLQYGLFIEKPDWDAIDNFVKSCLEIIVQQYPNDSGINRMYHQYDIQFKSQNAVFMKMNHPYMQTRQLQEKTIDAKVSIGVIIVDGIIMLHPQELGLDLLQDIPIYSHNIDSLKSNKVSEQLRIDVRKMQRQNVEERNIYKKQVDFNRKSWDAYIVKFTPINIKLVGKQIN</sequence>
<dbReference type="OrthoDB" id="294531at2759"/>
<accession>A0A8S1S3Z4</accession>
<gene>
    <name evidence="2" type="ORF">PPENT_87.1.T0020495</name>
</gene>
<name>A0A8S1S3Z4_9CILI</name>
<evidence type="ECO:0000313" key="2">
    <source>
        <dbReference type="EMBL" id="CAD8133614.1"/>
    </source>
</evidence>
<protein>
    <submittedName>
        <fullName evidence="2">Uncharacterized protein</fullName>
    </submittedName>
</protein>
<evidence type="ECO:0000313" key="3">
    <source>
        <dbReference type="Proteomes" id="UP000689195"/>
    </source>
</evidence>
<reference evidence="2" key="1">
    <citation type="submission" date="2021-01" db="EMBL/GenBank/DDBJ databases">
        <authorList>
            <consortium name="Genoscope - CEA"/>
            <person name="William W."/>
        </authorList>
    </citation>
    <scope>NUCLEOTIDE SEQUENCE</scope>
</reference>
<organism evidence="2 3">
    <name type="scientific">Paramecium pentaurelia</name>
    <dbReference type="NCBI Taxonomy" id="43138"/>
    <lineage>
        <taxon>Eukaryota</taxon>
        <taxon>Sar</taxon>
        <taxon>Alveolata</taxon>
        <taxon>Ciliophora</taxon>
        <taxon>Intramacronucleata</taxon>
        <taxon>Oligohymenophorea</taxon>
        <taxon>Peniculida</taxon>
        <taxon>Parameciidae</taxon>
        <taxon>Paramecium</taxon>
    </lineage>
</organism>
<evidence type="ECO:0000256" key="1">
    <source>
        <dbReference type="SAM" id="Coils"/>
    </source>
</evidence>
<dbReference type="Proteomes" id="UP000689195">
    <property type="component" value="Unassembled WGS sequence"/>
</dbReference>
<comment type="caution">
    <text evidence="2">The sequence shown here is derived from an EMBL/GenBank/DDBJ whole genome shotgun (WGS) entry which is preliminary data.</text>
</comment>
<keyword evidence="1" id="KW-0175">Coiled coil</keyword>